<reference evidence="3" key="2">
    <citation type="submission" date="2022-01" db="EMBL/GenBank/DDBJ databases">
        <authorList>
            <person name="Yamashiro T."/>
            <person name="Shiraishi A."/>
            <person name="Satake H."/>
            <person name="Nakayama K."/>
        </authorList>
    </citation>
    <scope>NUCLEOTIDE SEQUENCE</scope>
</reference>
<accession>A0ABQ5ERH7</accession>
<dbReference type="PANTHER" id="PTHR32166">
    <property type="entry name" value="OSJNBA0013A04.12 PROTEIN"/>
    <property type="match status" value="1"/>
</dbReference>
<dbReference type="Pfam" id="PF07797">
    <property type="entry name" value="DUF1639"/>
    <property type="match status" value="1"/>
</dbReference>
<evidence type="ECO:0000313" key="3">
    <source>
        <dbReference type="EMBL" id="GJT53540.1"/>
    </source>
</evidence>
<gene>
    <name evidence="3" type="ORF">Tco_0988594</name>
</gene>
<dbReference type="InterPro" id="IPR008906">
    <property type="entry name" value="HATC_C_dom"/>
</dbReference>
<dbReference type="Pfam" id="PF05699">
    <property type="entry name" value="Dimer_Tnp_hAT"/>
    <property type="match status" value="1"/>
</dbReference>
<sequence>MEHRLKPLHNFDLPCLKWGNQKLLRCIKVHPDDDDVAPVKKRFRSSSSSSEMKKLIGDDEIEATREKLMLDFHKEVGKIKDAILKQRFIHPITSSPANVTSSPWNLRTRRAACKAPRSPVNGVNEVNVWKNISSPVRFNGEKKREKFSVTLSRREVEDDFTKMTGRRLPRKPNKRPRALQKQLDTLFPGLWLTEITPDLYKVPDEIETGKVKKYVGYLSSALELKFAYNDTLECYIFVDECILSNHPVNIGSRDKYEVHASANPNSGANTSSDAGTGIRCTNGDMAWEWKDPTKKGNIWCTLCGKKMPGGITRLKQHLTHTKGDVTGCTKVTTEITKRVLASMHEKEKITKEKRRTIEILNTIDLSEDEDVDDQVQYKGNVSKKRKSVGASNVRGPLDSILKVDHGKTKQSTLDKNNPIKQNLKMVAWKKIATWAYTVGLPFNAVRDDSFQEMIYAVGEYGRGMPAPSYHNIRVTLLKDALEDTKKFVDSFRPQWQKYGCSIMSDFWTDGKGRCLINFLVNCPIGTIFLKSIDASEHVKDAQLIVEMINEVIEDVGEENILQFITDNGSNYKAAGKILEEQHPKLFWTPCAAHCVNLMIGDIGEKIPKIKSALSDARAVVVYIYNHGRVLNMMRKLTKNKELHRSCVTRFATQFYTLKSVHENRHHLQVLFVSEQWTKSDFAKKPVGKRVERIVAKQEFWDNVYLACQVLAPLVDLVRLVDTEEKPCMGYIYDAMTRAKDQISKNLKGGANERLVSRVWSMIQTRWTDQFHHPLHAAGCFLNPAIFHAENSKVSTNNEILTDLYVAIDRLVPDPDENDSVREQLNMYIDSAGQFGSDSAKRTRTKFAPYIWWRSYGIDTPLLQRFAITVLSQTCSASPCERNWSAFDNLNSKKRNCLLQQNLNDLVFIQYNTRLRRRFESIKTNKSLDPILLRDVEENDEWTIPTENELQDFLNAGDDLLWSNVREAMGRNVDIGPSTKSKRKRYRDDDDEISVGVGLEEEVNTLDDVDSDAEPLDCN</sequence>
<dbReference type="Proteomes" id="UP001151760">
    <property type="component" value="Unassembled WGS sequence"/>
</dbReference>
<organism evidence="3 4">
    <name type="scientific">Tanacetum coccineum</name>
    <dbReference type="NCBI Taxonomy" id="301880"/>
    <lineage>
        <taxon>Eukaryota</taxon>
        <taxon>Viridiplantae</taxon>
        <taxon>Streptophyta</taxon>
        <taxon>Embryophyta</taxon>
        <taxon>Tracheophyta</taxon>
        <taxon>Spermatophyta</taxon>
        <taxon>Magnoliopsida</taxon>
        <taxon>eudicotyledons</taxon>
        <taxon>Gunneridae</taxon>
        <taxon>Pentapetalae</taxon>
        <taxon>asterids</taxon>
        <taxon>campanulids</taxon>
        <taxon>Asterales</taxon>
        <taxon>Asteraceae</taxon>
        <taxon>Asteroideae</taxon>
        <taxon>Anthemideae</taxon>
        <taxon>Anthemidinae</taxon>
        <taxon>Tanacetum</taxon>
    </lineage>
</organism>
<comment type="caution">
    <text evidence="3">The sequence shown here is derived from an EMBL/GenBank/DDBJ whole genome shotgun (WGS) entry which is preliminary data.</text>
</comment>
<evidence type="ECO:0000259" key="2">
    <source>
        <dbReference type="Pfam" id="PF05699"/>
    </source>
</evidence>
<feature type="domain" description="HAT C-terminal dimerisation" evidence="2">
    <location>
        <begin position="838"/>
        <end position="911"/>
    </location>
</feature>
<dbReference type="InterPro" id="IPR007021">
    <property type="entry name" value="DUF659"/>
</dbReference>
<evidence type="ECO:0000259" key="1">
    <source>
        <dbReference type="Pfam" id="PF04937"/>
    </source>
</evidence>
<protein>
    <recommendedName>
        <fullName evidence="5">BED-type domain-containing protein</fullName>
    </recommendedName>
</protein>
<dbReference type="EMBL" id="BQNB010016596">
    <property type="protein sequence ID" value="GJT53540.1"/>
    <property type="molecule type" value="Genomic_DNA"/>
</dbReference>
<name>A0ABQ5ERH7_9ASTR</name>
<dbReference type="PANTHER" id="PTHR32166:SF74">
    <property type="entry name" value="OS05G0256350 PROTEIN"/>
    <property type="match status" value="1"/>
</dbReference>
<feature type="domain" description="DUF659" evidence="1">
    <location>
        <begin position="467"/>
        <end position="619"/>
    </location>
</feature>
<dbReference type="Pfam" id="PF04937">
    <property type="entry name" value="DUF659"/>
    <property type="match status" value="1"/>
</dbReference>
<keyword evidence="4" id="KW-1185">Reference proteome</keyword>
<dbReference type="InterPro" id="IPR012438">
    <property type="entry name" value="DUF1639"/>
</dbReference>
<proteinExistence type="predicted"/>
<dbReference type="InterPro" id="IPR012337">
    <property type="entry name" value="RNaseH-like_sf"/>
</dbReference>
<reference evidence="3" key="1">
    <citation type="journal article" date="2022" name="Int. J. Mol. Sci.">
        <title>Draft Genome of Tanacetum Coccineum: Genomic Comparison of Closely Related Tanacetum-Family Plants.</title>
        <authorList>
            <person name="Yamashiro T."/>
            <person name="Shiraishi A."/>
            <person name="Nakayama K."/>
            <person name="Satake H."/>
        </authorList>
    </citation>
    <scope>NUCLEOTIDE SEQUENCE</scope>
</reference>
<evidence type="ECO:0008006" key="5">
    <source>
        <dbReference type="Google" id="ProtNLM"/>
    </source>
</evidence>
<dbReference type="SUPFAM" id="SSF53098">
    <property type="entry name" value="Ribonuclease H-like"/>
    <property type="match status" value="1"/>
</dbReference>
<evidence type="ECO:0000313" key="4">
    <source>
        <dbReference type="Proteomes" id="UP001151760"/>
    </source>
</evidence>